<gene>
    <name evidence="1" type="primary">Contig16286.g17349</name>
    <name evidence="1" type="ORF">STYLEM_13934</name>
</gene>
<dbReference type="OrthoDB" id="285779at2759"/>
<dbReference type="PANTHER" id="PTHR22768:SF0">
    <property type="entry name" value="DNA REPLICATION COMPLEX GINS PROTEIN PSF3"/>
    <property type="match status" value="1"/>
</dbReference>
<dbReference type="AlphaFoldDB" id="A0A078AR20"/>
<proteinExistence type="predicted"/>
<evidence type="ECO:0000313" key="1">
    <source>
        <dbReference type="EMBL" id="CDW84865.1"/>
    </source>
</evidence>
<organism evidence="1 2">
    <name type="scientific">Stylonychia lemnae</name>
    <name type="common">Ciliate</name>
    <dbReference type="NCBI Taxonomy" id="5949"/>
    <lineage>
        <taxon>Eukaryota</taxon>
        <taxon>Sar</taxon>
        <taxon>Alveolata</taxon>
        <taxon>Ciliophora</taxon>
        <taxon>Intramacronucleata</taxon>
        <taxon>Spirotrichea</taxon>
        <taxon>Stichotrichia</taxon>
        <taxon>Sporadotrichida</taxon>
        <taxon>Oxytrichidae</taxon>
        <taxon>Stylonychinae</taxon>
        <taxon>Stylonychia</taxon>
    </lineage>
</organism>
<dbReference type="GO" id="GO:0000811">
    <property type="term" value="C:GINS complex"/>
    <property type="evidence" value="ECO:0007669"/>
    <property type="project" value="TreeGrafter"/>
</dbReference>
<name>A0A078AR20_STYLE</name>
<dbReference type="SUPFAM" id="SSF158573">
    <property type="entry name" value="GINS helical bundle-like"/>
    <property type="match status" value="1"/>
</dbReference>
<sequence length="256" mass="29206">MASHLSSVSTIEGLLQHSASGKGNRDYWNIDDILAEEESAPTIFLQDAKGLAYLNHLDQINPNSSNAIRASSSAQSMLAKQQQLRNLRTEVLKAETKVELPLWLGIALAQRDIVNLLPPKYMTKQYFNTLNAGSEVVTMRQQSPYIYENVTKICEYMAESDVKDTLVVYLNVFIERFGKLVIDYSNNSNQTEQFSGVQKKLTNLERELFDTHKKQKLMFQAWKNREGPSVEVNTDFIGNENNDGHEARNFKRLRVQ</sequence>
<dbReference type="GO" id="GO:1902975">
    <property type="term" value="P:mitotic DNA replication initiation"/>
    <property type="evidence" value="ECO:0007669"/>
    <property type="project" value="TreeGrafter"/>
</dbReference>
<dbReference type="Gene3D" id="1.20.58.2050">
    <property type="match status" value="1"/>
</dbReference>
<dbReference type="EMBL" id="CCKQ01013219">
    <property type="protein sequence ID" value="CDW84865.1"/>
    <property type="molecule type" value="Genomic_DNA"/>
</dbReference>
<reference evidence="1 2" key="1">
    <citation type="submission" date="2014-06" db="EMBL/GenBank/DDBJ databases">
        <authorList>
            <person name="Swart Estienne"/>
        </authorList>
    </citation>
    <scope>NUCLEOTIDE SEQUENCE [LARGE SCALE GENOMIC DNA]</scope>
    <source>
        <strain evidence="1 2">130c</strain>
    </source>
</reference>
<dbReference type="PANTHER" id="PTHR22768">
    <property type="entry name" value="DNA REPLICATION COMPLEX GINS PROTEIN PSF3"/>
    <property type="match status" value="1"/>
</dbReference>
<dbReference type="InterPro" id="IPR036224">
    <property type="entry name" value="GINS_bundle-like_dom_sf"/>
</dbReference>
<dbReference type="SUPFAM" id="SSF160059">
    <property type="entry name" value="PriA/YqbF domain"/>
    <property type="match status" value="1"/>
</dbReference>
<accession>A0A078AR20</accession>
<evidence type="ECO:0000313" key="2">
    <source>
        <dbReference type="Proteomes" id="UP000039865"/>
    </source>
</evidence>
<dbReference type="CDD" id="cd11713">
    <property type="entry name" value="GINS_A_psf3"/>
    <property type="match status" value="1"/>
</dbReference>
<dbReference type="CDD" id="cd21693">
    <property type="entry name" value="GINS_B_Psf3"/>
    <property type="match status" value="1"/>
</dbReference>
<keyword evidence="2" id="KW-1185">Reference proteome</keyword>
<protein>
    <submittedName>
        <fullName evidence="1">Uncharacterized protein</fullName>
    </submittedName>
</protein>
<dbReference type="InterPro" id="IPR010492">
    <property type="entry name" value="GINS_Psf3"/>
</dbReference>
<dbReference type="OMA" id="WRANTHA"/>
<dbReference type="InterPro" id="IPR038437">
    <property type="entry name" value="GINS_Psf3_sf"/>
</dbReference>
<dbReference type="InParanoid" id="A0A078AR20"/>
<dbReference type="Proteomes" id="UP000039865">
    <property type="component" value="Unassembled WGS sequence"/>
</dbReference>